<keyword evidence="1" id="KW-1133">Transmembrane helix</keyword>
<evidence type="ECO:0000256" key="1">
    <source>
        <dbReference type="SAM" id="Phobius"/>
    </source>
</evidence>
<dbReference type="RefSeq" id="WP_145581680.1">
    <property type="nucleotide sequence ID" value="NZ_CADEPK010000353.1"/>
</dbReference>
<keyword evidence="3" id="KW-1185">Reference proteome</keyword>
<dbReference type="EMBL" id="JAUSTZ010000005">
    <property type="protein sequence ID" value="MDQ0226552.1"/>
    <property type="molecule type" value="Genomic_DNA"/>
</dbReference>
<protein>
    <submittedName>
        <fullName evidence="2">ABC-2 type transport system permease protein</fullName>
    </submittedName>
</protein>
<accession>A0ABT9Z404</accession>
<evidence type="ECO:0000313" key="2">
    <source>
        <dbReference type="EMBL" id="MDQ0226552.1"/>
    </source>
</evidence>
<feature type="transmembrane region" description="Helical" evidence="1">
    <location>
        <begin position="204"/>
        <end position="223"/>
    </location>
</feature>
<feature type="transmembrane region" description="Helical" evidence="1">
    <location>
        <begin position="161"/>
        <end position="179"/>
    </location>
</feature>
<evidence type="ECO:0000313" key="3">
    <source>
        <dbReference type="Proteomes" id="UP001232245"/>
    </source>
</evidence>
<keyword evidence="1" id="KW-0812">Transmembrane</keyword>
<gene>
    <name evidence="2" type="ORF">J2S02_002897</name>
</gene>
<comment type="caution">
    <text evidence="2">The sequence shown here is derived from an EMBL/GenBank/DDBJ whole genome shotgun (WGS) entry which is preliminary data.</text>
</comment>
<reference evidence="2 3" key="1">
    <citation type="submission" date="2023-07" db="EMBL/GenBank/DDBJ databases">
        <title>Genomic Encyclopedia of Type Strains, Phase IV (KMG-IV): sequencing the most valuable type-strain genomes for metagenomic binning, comparative biology and taxonomic classification.</title>
        <authorList>
            <person name="Goeker M."/>
        </authorList>
    </citation>
    <scope>NUCLEOTIDE SEQUENCE [LARGE SCALE GENOMIC DNA]</scope>
    <source>
        <strain evidence="2 3">DSM 17723</strain>
    </source>
</reference>
<feature type="transmembrane region" description="Helical" evidence="1">
    <location>
        <begin position="127"/>
        <end position="149"/>
    </location>
</feature>
<keyword evidence="1" id="KW-0472">Membrane</keyword>
<feature type="transmembrane region" description="Helical" evidence="1">
    <location>
        <begin position="51"/>
        <end position="76"/>
    </location>
</feature>
<feature type="transmembrane region" description="Helical" evidence="1">
    <location>
        <begin position="12"/>
        <end position="31"/>
    </location>
</feature>
<name>A0ABT9Z404_9BACI</name>
<sequence length="229" mass="26346">MTAICLREFKSLFKSVRSIIIIFILLGGTLGTAKLLSQFNSELKEFGLDNAYVAGLFFLLLVLGPLFVTSLSHDVINRETHSRTIRFLVTKLSRDKIVIAKFLGISFFWFICIFVSLLLLIPFSKTFYFFDLIVAFLFITYFIALSLLFSTVISKPGLSMFIGITLSIAFPILGFWGMLSKDLIVLKIFSYVTPYFYVGQEETFYVFFIPIWTLLFLITSVIINRRRDF</sequence>
<organism evidence="2 3">
    <name type="scientific">Metabacillus niabensis</name>
    <dbReference type="NCBI Taxonomy" id="324854"/>
    <lineage>
        <taxon>Bacteria</taxon>
        <taxon>Bacillati</taxon>
        <taxon>Bacillota</taxon>
        <taxon>Bacilli</taxon>
        <taxon>Bacillales</taxon>
        <taxon>Bacillaceae</taxon>
        <taxon>Metabacillus</taxon>
    </lineage>
</organism>
<feature type="transmembrane region" description="Helical" evidence="1">
    <location>
        <begin position="97"/>
        <end position="121"/>
    </location>
</feature>
<dbReference type="Proteomes" id="UP001232245">
    <property type="component" value="Unassembled WGS sequence"/>
</dbReference>
<proteinExistence type="predicted"/>
<dbReference type="Pfam" id="PF12679">
    <property type="entry name" value="ABC2_membrane_2"/>
    <property type="match status" value="1"/>
</dbReference>